<dbReference type="Proteomes" id="UP000183832">
    <property type="component" value="Unassembled WGS sequence"/>
</dbReference>
<proteinExistence type="predicted"/>
<reference evidence="1 2" key="1">
    <citation type="submission" date="2015-04" db="EMBL/GenBank/DDBJ databases">
        <authorList>
            <person name="Syromyatnikov M.Y."/>
            <person name="Popov V.N."/>
        </authorList>
    </citation>
    <scope>NUCLEOTIDE SEQUENCE [LARGE SCALE GENOMIC DNA]</scope>
</reference>
<evidence type="ECO:0000313" key="2">
    <source>
        <dbReference type="Proteomes" id="UP000183832"/>
    </source>
</evidence>
<dbReference type="AlphaFoldDB" id="A0A1J1J552"/>
<sequence length="98" mass="11780">MLTECYKHVMVQGNQLKVTRDFKDFKNCNTCRKKKKIKKVVLFHPSNHSQSRKTISNQKEVKKEEKYMWHIHVLSFKRLKCVCIHVCFSRSFTSFRNG</sequence>
<keyword evidence="2" id="KW-1185">Reference proteome</keyword>
<protein>
    <submittedName>
        <fullName evidence="1">CLUMA_CG020484, isoform A</fullName>
    </submittedName>
</protein>
<gene>
    <name evidence="1" type="ORF">CLUMA_CG020484</name>
</gene>
<organism evidence="1 2">
    <name type="scientific">Clunio marinus</name>
    <dbReference type="NCBI Taxonomy" id="568069"/>
    <lineage>
        <taxon>Eukaryota</taxon>
        <taxon>Metazoa</taxon>
        <taxon>Ecdysozoa</taxon>
        <taxon>Arthropoda</taxon>
        <taxon>Hexapoda</taxon>
        <taxon>Insecta</taxon>
        <taxon>Pterygota</taxon>
        <taxon>Neoptera</taxon>
        <taxon>Endopterygota</taxon>
        <taxon>Diptera</taxon>
        <taxon>Nematocera</taxon>
        <taxon>Chironomoidea</taxon>
        <taxon>Chironomidae</taxon>
        <taxon>Clunio</taxon>
    </lineage>
</organism>
<name>A0A1J1J552_9DIPT</name>
<accession>A0A1J1J552</accession>
<dbReference type="EMBL" id="CVRI01000072">
    <property type="protein sequence ID" value="CRL07519.1"/>
    <property type="molecule type" value="Genomic_DNA"/>
</dbReference>
<evidence type="ECO:0000313" key="1">
    <source>
        <dbReference type="EMBL" id="CRL07519.1"/>
    </source>
</evidence>